<name>A0A975XW07_9RHOO</name>
<evidence type="ECO:0000313" key="1">
    <source>
        <dbReference type="EMBL" id="QWT50402.1"/>
    </source>
</evidence>
<dbReference type="RefSeq" id="WP_216130443.1">
    <property type="nucleotide sequence ID" value="NZ_CP064782.1"/>
</dbReference>
<evidence type="ECO:0000313" key="2">
    <source>
        <dbReference type="Proteomes" id="UP000683428"/>
    </source>
</evidence>
<accession>A0A975XW07</accession>
<keyword evidence="2" id="KW-1185">Reference proteome</keyword>
<gene>
    <name evidence="1" type="ORF">Azoinq_07405</name>
</gene>
<dbReference type="AlphaFoldDB" id="A0A975XW07"/>
<sequence>MFDAILSKRLVKSLCEILVLFSISLFAFSGERGYRIVFYDLSVNGFHDSQFYNYRENFWGREKDKCWNKRSGGGIDVAYYKKPVRGIDGASAKEVVDGSSQRALKILRERLRGYKDDLVSQGFDGVIIINKSGNRIYAYGPVSGAISVPYNKNTSMPRFDYLICKASAAFDEDYQP</sequence>
<dbReference type="KEGG" id="aiq:Azoinq_07405"/>
<dbReference type="Proteomes" id="UP000683428">
    <property type="component" value="Chromosome"/>
</dbReference>
<reference evidence="1" key="1">
    <citation type="submission" date="2020-11" db="EMBL/GenBank/DDBJ databases">
        <title>Azospira inquinata sp. nov.</title>
        <authorList>
            <person name="Moe W.M."/>
            <person name="Mikes M.C."/>
        </authorList>
    </citation>
    <scope>NUCLEOTIDE SEQUENCE</scope>
    <source>
        <strain evidence="1">Azo-3</strain>
    </source>
</reference>
<organism evidence="1 2">
    <name type="scientific">Azospira inquinata</name>
    <dbReference type="NCBI Taxonomy" id="2785627"/>
    <lineage>
        <taxon>Bacteria</taxon>
        <taxon>Pseudomonadati</taxon>
        <taxon>Pseudomonadota</taxon>
        <taxon>Betaproteobacteria</taxon>
        <taxon>Rhodocyclales</taxon>
        <taxon>Rhodocyclaceae</taxon>
        <taxon>Azospira</taxon>
    </lineage>
</organism>
<dbReference type="EMBL" id="CP064782">
    <property type="protein sequence ID" value="QWT50402.1"/>
    <property type="molecule type" value="Genomic_DNA"/>
</dbReference>
<protein>
    <submittedName>
        <fullName evidence="1">Uncharacterized protein</fullName>
    </submittedName>
</protein>
<proteinExistence type="predicted"/>